<dbReference type="SUPFAM" id="SSF55248">
    <property type="entry name" value="PCD-like"/>
    <property type="match status" value="1"/>
</dbReference>
<organism evidence="5 6">
    <name type="scientific">Yoonia rosea</name>
    <dbReference type="NCBI Taxonomy" id="287098"/>
    <lineage>
        <taxon>Bacteria</taxon>
        <taxon>Pseudomonadati</taxon>
        <taxon>Pseudomonadota</taxon>
        <taxon>Alphaproteobacteria</taxon>
        <taxon>Rhodobacterales</taxon>
        <taxon>Paracoccaceae</taxon>
        <taxon>Yoonia</taxon>
    </lineage>
</organism>
<comment type="catalytic activity">
    <reaction evidence="1">
        <text>(4aS,6R)-4a-hydroxy-L-erythro-5,6,7,8-tetrahydrobiopterin = (6R)-L-erythro-6,7-dihydrobiopterin + H2O</text>
        <dbReference type="Rhea" id="RHEA:11920"/>
        <dbReference type="ChEBI" id="CHEBI:15377"/>
        <dbReference type="ChEBI" id="CHEBI:15642"/>
        <dbReference type="ChEBI" id="CHEBI:43120"/>
        <dbReference type="EC" id="4.2.1.96"/>
    </reaction>
</comment>
<dbReference type="InterPro" id="IPR050376">
    <property type="entry name" value="Pterin-4-alpha-carb_dehyd"/>
</dbReference>
<sequence>MSVNDLTTKSCAACEGWVPPLSDAQVAALKAKLDPAWHMDEKAESLSRKFTFKAFAKAVYMANLTAFISDKEGHHADIAFGWGYCHVTFTSHELGRLSENDFICAAKLDAAVG</sequence>
<dbReference type="EC" id="4.2.1.96" evidence="3"/>
<dbReference type="AlphaFoldDB" id="A0A1R3X293"/>
<dbReference type="PANTHER" id="PTHR42805:SF1">
    <property type="entry name" value="PTERIN-4-ALPHA-CARBINOLAMINE DEHYDRATASE-RELATED"/>
    <property type="match status" value="1"/>
</dbReference>
<gene>
    <name evidence="5" type="ORF">SAMN05421665_1889</name>
</gene>
<evidence type="ECO:0000313" key="5">
    <source>
        <dbReference type="EMBL" id="SIT84616.1"/>
    </source>
</evidence>
<dbReference type="Proteomes" id="UP000186997">
    <property type="component" value="Unassembled WGS sequence"/>
</dbReference>
<dbReference type="GO" id="GO:0008124">
    <property type="term" value="F:4-alpha-hydroxytetrahydrobiopterin dehydratase activity"/>
    <property type="evidence" value="ECO:0007669"/>
    <property type="project" value="UniProtKB-EC"/>
</dbReference>
<reference evidence="6" key="1">
    <citation type="submission" date="2017-01" db="EMBL/GenBank/DDBJ databases">
        <authorList>
            <person name="Varghese N."/>
            <person name="Submissions S."/>
        </authorList>
    </citation>
    <scope>NUCLEOTIDE SEQUENCE [LARGE SCALE GENOMIC DNA]</scope>
    <source>
        <strain evidence="6">DSM 29591</strain>
    </source>
</reference>
<dbReference type="PANTHER" id="PTHR42805">
    <property type="entry name" value="PTERIN-4-ALPHA-CARBINOLAMINE DEHYDRATASE-RELATED"/>
    <property type="match status" value="1"/>
</dbReference>
<evidence type="ECO:0000256" key="1">
    <source>
        <dbReference type="ARBA" id="ARBA00001554"/>
    </source>
</evidence>
<dbReference type="STRING" id="287098.SAMN05421665_1889"/>
<dbReference type="EMBL" id="FTPR01000001">
    <property type="protein sequence ID" value="SIT84616.1"/>
    <property type="molecule type" value="Genomic_DNA"/>
</dbReference>
<proteinExistence type="inferred from homology"/>
<dbReference type="Pfam" id="PF01329">
    <property type="entry name" value="Pterin_4a"/>
    <property type="match status" value="1"/>
</dbReference>
<evidence type="ECO:0000256" key="2">
    <source>
        <dbReference type="ARBA" id="ARBA00006472"/>
    </source>
</evidence>
<name>A0A1R3X293_9RHOB</name>
<dbReference type="GO" id="GO:0006729">
    <property type="term" value="P:tetrahydrobiopterin biosynthetic process"/>
    <property type="evidence" value="ECO:0007669"/>
    <property type="project" value="InterPro"/>
</dbReference>
<protein>
    <recommendedName>
        <fullName evidence="3">4a-hydroxytetrahydrobiopterin dehydratase</fullName>
        <ecNumber evidence="3">4.2.1.96</ecNumber>
    </recommendedName>
</protein>
<evidence type="ECO:0000313" key="6">
    <source>
        <dbReference type="Proteomes" id="UP000186997"/>
    </source>
</evidence>
<dbReference type="RefSeq" id="WP_165689314.1">
    <property type="nucleotide sequence ID" value="NZ_FTPR01000001.1"/>
</dbReference>
<dbReference type="InterPro" id="IPR001533">
    <property type="entry name" value="Pterin_deHydtase"/>
</dbReference>
<dbReference type="Gene3D" id="3.30.1360.20">
    <property type="entry name" value="Transcriptional coactivator/pterin dehydratase"/>
    <property type="match status" value="1"/>
</dbReference>
<evidence type="ECO:0000256" key="3">
    <source>
        <dbReference type="ARBA" id="ARBA00013252"/>
    </source>
</evidence>
<accession>A0A1R3X293</accession>
<keyword evidence="4" id="KW-0456">Lyase</keyword>
<keyword evidence="6" id="KW-1185">Reference proteome</keyword>
<evidence type="ECO:0000256" key="4">
    <source>
        <dbReference type="ARBA" id="ARBA00023239"/>
    </source>
</evidence>
<dbReference type="InterPro" id="IPR036428">
    <property type="entry name" value="PCD_sf"/>
</dbReference>
<comment type="similarity">
    <text evidence="2">Belongs to the pterin-4-alpha-carbinolamine dehydratase family.</text>
</comment>